<feature type="transmembrane region" description="Helical" evidence="2">
    <location>
        <begin position="55"/>
        <end position="82"/>
    </location>
</feature>
<dbReference type="AlphaFoldDB" id="A0A7D5TB39"/>
<dbReference type="KEGG" id="hpel:HZS54_09310"/>
<feature type="region of interest" description="Disordered" evidence="1">
    <location>
        <begin position="163"/>
        <end position="183"/>
    </location>
</feature>
<dbReference type="Proteomes" id="UP000509346">
    <property type="component" value="Chromosome"/>
</dbReference>
<dbReference type="EMBL" id="CP058909">
    <property type="protein sequence ID" value="QLH81809.1"/>
    <property type="molecule type" value="Genomic_DNA"/>
</dbReference>
<evidence type="ECO:0000313" key="3">
    <source>
        <dbReference type="EMBL" id="QLH81809.1"/>
    </source>
</evidence>
<protein>
    <submittedName>
        <fullName evidence="3">SHOCT domain-containing protein</fullName>
    </submittedName>
</protein>
<keyword evidence="2" id="KW-0812">Transmembrane</keyword>
<feature type="compositionally biased region" description="Basic and acidic residues" evidence="1">
    <location>
        <begin position="171"/>
        <end position="183"/>
    </location>
</feature>
<name>A0A7D5TB39_9EURY</name>
<gene>
    <name evidence="3" type="ORF">HZS54_09310</name>
</gene>
<sequence>MGLTQLARNHVPAAVVLALAFAALSAVSVAGATGWVVLAALEVGTASTLGTLLPLFALGTVLGLPLTVAAAVVAAVGVAAHVSSVVTAKRRAASTRLGQVASRIERHPLARLLGVAALVEDIDTRSPERRADDRIERLKDRYVDGALSEWELEERTRIVLDEEGVPSRRPSGLDDRLRDAERS</sequence>
<accession>A0A7D5TB39</accession>
<keyword evidence="2" id="KW-1133">Transmembrane helix</keyword>
<reference evidence="3 4" key="1">
    <citation type="submission" date="2020-07" db="EMBL/GenBank/DDBJ databases">
        <title>Halosimplex litoreum sp. nov. and Halosimplex rubrum sp. nov., isolated from different salt environments.</title>
        <authorList>
            <person name="Cui H."/>
        </authorList>
    </citation>
    <scope>NUCLEOTIDE SEQUENCE [LARGE SCALE GENOMIC DNA]</scope>
    <source>
        <strain evidence="3 4">R2</strain>
    </source>
</reference>
<evidence type="ECO:0000256" key="1">
    <source>
        <dbReference type="SAM" id="MobiDB-lite"/>
    </source>
</evidence>
<dbReference type="OrthoDB" id="241442at2157"/>
<keyword evidence="4" id="KW-1185">Reference proteome</keyword>
<dbReference type="GeneID" id="56082785"/>
<organism evidence="3 4">
    <name type="scientific">Halosimplex pelagicum</name>
    <dbReference type="NCBI Taxonomy" id="869886"/>
    <lineage>
        <taxon>Archaea</taxon>
        <taxon>Methanobacteriati</taxon>
        <taxon>Methanobacteriota</taxon>
        <taxon>Stenosarchaea group</taxon>
        <taxon>Halobacteria</taxon>
        <taxon>Halobacteriales</taxon>
        <taxon>Haloarculaceae</taxon>
        <taxon>Halosimplex</taxon>
    </lineage>
</organism>
<dbReference type="RefSeq" id="WP_179922177.1">
    <property type="nucleotide sequence ID" value="NZ_CP058909.1"/>
</dbReference>
<evidence type="ECO:0000256" key="2">
    <source>
        <dbReference type="SAM" id="Phobius"/>
    </source>
</evidence>
<evidence type="ECO:0000313" key="4">
    <source>
        <dbReference type="Proteomes" id="UP000509346"/>
    </source>
</evidence>
<keyword evidence="2" id="KW-0472">Membrane</keyword>
<proteinExistence type="predicted"/>